<sequence>MSSMSSDVMSGGKLVILACSVVPPKGALALEEEEEEVDKVALVPEVLELSIENVNEAGSENTSLDDFQ</sequence>
<accession>A0A1E1M1D2</accession>
<proteinExistence type="predicted"/>
<reference evidence="2" key="1">
    <citation type="submission" date="2016-03" db="EMBL/GenBank/DDBJ databases">
        <authorList>
            <person name="Guldener U."/>
        </authorList>
    </citation>
    <scope>NUCLEOTIDE SEQUENCE [LARGE SCALE GENOMIC DNA]</scope>
</reference>
<evidence type="ECO:0000313" key="2">
    <source>
        <dbReference type="Proteomes" id="UP000177625"/>
    </source>
</evidence>
<dbReference type="Proteomes" id="UP000177625">
    <property type="component" value="Unassembled WGS sequence"/>
</dbReference>
<keyword evidence="2" id="KW-1185">Reference proteome</keyword>
<evidence type="ECO:0000313" key="1">
    <source>
        <dbReference type="EMBL" id="CZT42919.1"/>
    </source>
</evidence>
<dbReference type="AlphaFoldDB" id="A0A1E1M1D2"/>
<protein>
    <submittedName>
        <fullName evidence="1">Uncharacterized protein</fullName>
    </submittedName>
</protein>
<name>A0A1E1M1D2_RHYSE</name>
<organism evidence="1 2">
    <name type="scientific">Rhynchosporium secalis</name>
    <name type="common">Barley scald fungus</name>
    <dbReference type="NCBI Taxonomy" id="38038"/>
    <lineage>
        <taxon>Eukaryota</taxon>
        <taxon>Fungi</taxon>
        <taxon>Dikarya</taxon>
        <taxon>Ascomycota</taxon>
        <taxon>Pezizomycotina</taxon>
        <taxon>Leotiomycetes</taxon>
        <taxon>Helotiales</taxon>
        <taxon>Ploettnerulaceae</taxon>
        <taxon>Rhynchosporium</taxon>
    </lineage>
</organism>
<dbReference type="EMBL" id="FJVC01000108">
    <property type="protein sequence ID" value="CZT42919.1"/>
    <property type="molecule type" value="Genomic_DNA"/>
</dbReference>
<gene>
    <name evidence="1" type="ORF">RSE6_02879</name>
</gene>